<dbReference type="InterPro" id="IPR003593">
    <property type="entry name" value="AAA+_ATPase"/>
</dbReference>
<proteinExistence type="predicted"/>
<dbReference type="PROSITE" id="PS00676">
    <property type="entry name" value="SIGMA54_INTERACT_2"/>
    <property type="match status" value="1"/>
</dbReference>
<feature type="domain" description="Sigma-54 factor interaction" evidence="5">
    <location>
        <begin position="78"/>
        <end position="311"/>
    </location>
</feature>
<accession>A0ABS4EYR0</accession>
<evidence type="ECO:0000256" key="2">
    <source>
        <dbReference type="ARBA" id="ARBA00022840"/>
    </source>
</evidence>
<dbReference type="InterPro" id="IPR002078">
    <property type="entry name" value="Sigma_54_int"/>
</dbReference>
<dbReference type="PROSITE" id="PS50045">
    <property type="entry name" value="SIGMA54_INTERACT_4"/>
    <property type="match status" value="1"/>
</dbReference>
<dbReference type="Proteomes" id="UP000783390">
    <property type="component" value="Unassembled WGS sequence"/>
</dbReference>
<gene>
    <name evidence="7" type="ORF">J2Z53_000711</name>
</gene>
<organism evidence="7 8">
    <name type="scientific">Clostridium moniliforme</name>
    <dbReference type="NCBI Taxonomy" id="39489"/>
    <lineage>
        <taxon>Bacteria</taxon>
        <taxon>Bacillati</taxon>
        <taxon>Bacillota</taxon>
        <taxon>Clostridia</taxon>
        <taxon>Eubacteriales</taxon>
        <taxon>Clostridiaceae</taxon>
        <taxon>Clostridium</taxon>
    </lineage>
</organism>
<keyword evidence="1" id="KW-0547">Nucleotide-binding</keyword>
<dbReference type="Pfam" id="PF00158">
    <property type="entry name" value="Sigma54_activat"/>
    <property type="match status" value="1"/>
</dbReference>
<dbReference type="PROSITE" id="PS51372">
    <property type="entry name" value="PRD_2"/>
    <property type="match status" value="1"/>
</dbReference>
<keyword evidence="4" id="KW-1133">Transmembrane helix</keyword>
<keyword evidence="8" id="KW-1185">Reference proteome</keyword>
<evidence type="ECO:0000256" key="1">
    <source>
        <dbReference type="ARBA" id="ARBA00022741"/>
    </source>
</evidence>
<dbReference type="PANTHER" id="PTHR32071">
    <property type="entry name" value="TRANSCRIPTIONAL REGULATORY PROTEIN"/>
    <property type="match status" value="1"/>
</dbReference>
<evidence type="ECO:0000256" key="3">
    <source>
        <dbReference type="ARBA" id="ARBA00023125"/>
    </source>
</evidence>
<keyword evidence="3" id="KW-0238">DNA-binding</keyword>
<feature type="transmembrane region" description="Helical" evidence="4">
    <location>
        <begin position="507"/>
        <end position="526"/>
    </location>
</feature>
<dbReference type="PANTHER" id="PTHR32071:SF38">
    <property type="entry name" value="PSP OPERON TRANSCRIPTIONAL ACTIVATOR"/>
    <property type="match status" value="1"/>
</dbReference>
<evidence type="ECO:0000313" key="7">
    <source>
        <dbReference type="EMBL" id="MBP1889130.1"/>
    </source>
</evidence>
<dbReference type="SMART" id="SM00382">
    <property type="entry name" value="AAA"/>
    <property type="match status" value="1"/>
</dbReference>
<dbReference type="EMBL" id="JAGGJZ010000002">
    <property type="protein sequence ID" value="MBP1889130.1"/>
    <property type="molecule type" value="Genomic_DNA"/>
</dbReference>
<name>A0ABS4EYR0_9CLOT</name>
<dbReference type="SUPFAM" id="SSF52540">
    <property type="entry name" value="P-loop containing nucleoside triphosphate hydrolases"/>
    <property type="match status" value="1"/>
</dbReference>
<dbReference type="InterPro" id="IPR011608">
    <property type="entry name" value="PRD"/>
</dbReference>
<evidence type="ECO:0000313" key="8">
    <source>
        <dbReference type="Proteomes" id="UP000783390"/>
    </source>
</evidence>
<dbReference type="CDD" id="cd00009">
    <property type="entry name" value="AAA"/>
    <property type="match status" value="1"/>
</dbReference>
<keyword evidence="2" id="KW-0067">ATP-binding</keyword>
<keyword evidence="4" id="KW-0812">Transmembrane</keyword>
<dbReference type="InterPro" id="IPR025943">
    <property type="entry name" value="Sigma_54_int_dom_ATP-bd_2"/>
</dbReference>
<sequence length="529" mass="61404">MKRIDLVYSTVEKLDTGKGVTTNEVSENLHIERSNISKNLNSLVKNKKLYKNSTRPVKYFLKNPNDINFDNKSSLDKISYLFPSLTDACKLAKTAILYPPNGMDSLIIGETGSGKSMFAKLMHEYAVSFFNKKDIPFIHFNCSDYSNNPQLLSSQLFGVKKGTFTGATEDRQGLIEKANGGILFLDEIHNLPSEGQEMLFLFMDTGYFRRFGEVSKKIKSSVRIICATNEDINETLLSTFLRRISIKIKIPSLRERGLEERLTLIETFLKNESINLNKSIYISYNTMLCFLSYDCIYNVGQLKNDIKLCVANAYTEYFINNKKNIKINSPDLPKEISKSLSLPLTKEKSLLEKLKPDGNYFVYNKDTKIESHSFQNKRLLMLKSYRNLLIEVNRLVINKTSSAFEFNELLIKYLECINNYANEYKYKLPYATFTEINEKLYAFDNNIKKFFNIALYENIFNIHLDLIYDRINFINIDINKLENKLKLLFPEEIKLASDYRKIIEDNLNIYLPFSEFIFIILIAIFIKNN</sequence>
<dbReference type="SUPFAM" id="SSF46785">
    <property type="entry name" value="Winged helix' DNA-binding domain"/>
    <property type="match status" value="1"/>
</dbReference>
<protein>
    <submittedName>
        <fullName evidence="7">Transcriptional regulator with AAA-type ATPase domain</fullName>
    </submittedName>
</protein>
<dbReference type="Gene3D" id="3.40.50.300">
    <property type="entry name" value="P-loop containing nucleotide triphosphate hydrolases"/>
    <property type="match status" value="1"/>
</dbReference>
<dbReference type="RefSeq" id="WP_209795853.1">
    <property type="nucleotide sequence ID" value="NZ_JAGGJZ010000002.1"/>
</dbReference>
<evidence type="ECO:0000259" key="6">
    <source>
        <dbReference type="PROSITE" id="PS51372"/>
    </source>
</evidence>
<dbReference type="InterPro" id="IPR036390">
    <property type="entry name" value="WH_DNA-bd_sf"/>
</dbReference>
<evidence type="ECO:0000259" key="5">
    <source>
        <dbReference type="PROSITE" id="PS50045"/>
    </source>
</evidence>
<keyword evidence="4" id="KW-0472">Membrane</keyword>
<feature type="domain" description="PRD" evidence="6">
    <location>
        <begin position="423"/>
        <end position="529"/>
    </location>
</feature>
<dbReference type="InterPro" id="IPR027417">
    <property type="entry name" value="P-loop_NTPase"/>
</dbReference>
<evidence type="ECO:0000256" key="4">
    <source>
        <dbReference type="SAM" id="Phobius"/>
    </source>
</evidence>
<reference evidence="7 8" key="1">
    <citation type="submission" date="2021-03" db="EMBL/GenBank/DDBJ databases">
        <title>Genomic Encyclopedia of Type Strains, Phase IV (KMG-IV): sequencing the most valuable type-strain genomes for metagenomic binning, comparative biology and taxonomic classification.</title>
        <authorList>
            <person name="Goeker M."/>
        </authorList>
    </citation>
    <scope>NUCLEOTIDE SEQUENCE [LARGE SCALE GENOMIC DNA]</scope>
    <source>
        <strain evidence="7 8">DSM 3984</strain>
    </source>
</reference>
<comment type="caution">
    <text evidence="7">The sequence shown here is derived from an EMBL/GenBank/DDBJ whole genome shotgun (WGS) entry which is preliminary data.</text>
</comment>